<dbReference type="Pfam" id="PF04909">
    <property type="entry name" value="Amidohydro_2"/>
    <property type="match status" value="1"/>
</dbReference>
<protein>
    <submittedName>
        <fullName evidence="2">2-pyrone-4,6-dicarboxylate hydrolase</fullName>
    </submittedName>
</protein>
<reference evidence="2" key="1">
    <citation type="journal article" date="2014" name="Int. J. Syst. Evol. Microbiol.">
        <title>Complete genome sequence of Corynebacterium casei LMG S-19264T (=DSM 44701T), isolated from a smear-ripened cheese.</title>
        <authorList>
            <consortium name="US DOE Joint Genome Institute (JGI-PGF)"/>
            <person name="Walter F."/>
            <person name="Albersmeier A."/>
            <person name="Kalinowski J."/>
            <person name="Ruckert C."/>
        </authorList>
    </citation>
    <scope>NUCLEOTIDE SEQUENCE</scope>
    <source>
        <strain evidence="2">CGMCC 1.16067</strain>
    </source>
</reference>
<dbReference type="InterPro" id="IPR006680">
    <property type="entry name" value="Amidohydro-rel"/>
</dbReference>
<dbReference type="EMBL" id="BMKQ01000001">
    <property type="protein sequence ID" value="GGF51163.1"/>
    <property type="molecule type" value="Genomic_DNA"/>
</dbReference>
<evidence type="ECO:0000259" key="1">
    <source>
        <dbReference type="Pfam" id="PF04909"/>
    </source>
</evidence>
<evidence type="ECO:0000313" key="3">
    <source>
        <dbReference type="Proteomes" id="UP000649179"/>
    </source>
</evidence>
<feature type="domain" description="Amidohydrolase-related" evidence="1">
    <location>
        <begin position="23"/>
        <end position="285"/>
    </location>
</feature>
<comment type="caution">
    <text evidence="2">The sequence shown here is derived from an EMBL/GenBank/DDBJ whole genome shotgun (WGS) entry which is preliminary data.</text>
</comment>
<name>A0A917BNS7_9ACTN</name>
<reference evidence="2" key="2">
    <citation type="submission" date="2020-09" db="EMBL/GenBank/DDBJ databases">
        <authorList>
            <person name="Sun Q."/>
            <person name="Zhou Y."/>
        </authorList>
    </citation>
    <scope>NUCLEOTIDE SEQUENCE</scope>
    <source>
        <strain evidence="2">CGMCC 1.16067</strain>
    </source>
</reference>
<organism evidence="2 3">
    <name type="scientific">Marmoricola endophyticus</name>
    <dbReference type="NCBI Taxonomy" id="2040280"/>
    <lineage>
        <taxon>Bacteria</taxon>
        <taxon>Bacillati</taxon>
        <taxon>Actinomycetota</taxon>
        <taxon>Actinomycetes</taxon>
        <taxon>Propionibacteriales</taxon>
        <taxon>Nocardioidaceae</taxon>
        <taxon>Marmoricola</taxon>
    </lineage>
</organism>
<sequence length="286" mass="31083">MKDYSHFDPDTVAPQIPLPAGACDSQIHVFGDPEAYPYSPRAAYLAPDATIEAALKMHSVLGIEKGIVVQSTAYGTDHRALLDALAVAGPGYRGCGVVDDDTTDEELARLHEGGVRGARFNFHGTLGHAPSADLVRRTIARVAELGWYVKFHVNGLPLAELDVLDDVTGPAVIDHFGPLDYSQGLQDANFGRVRELLGRGNWYVMVSNGDRRSQLGSPYDDAAAYARGYIATAPERVLWGTDWPHPLHTGVVPNDGHLVDLLHRYAPDEAELRRVLLDNPAELFGV</sequence>
<keyword evidence="3" id="KW-1185">Reference proteome</keyword>
<dbReference type="InterPro" id="IPR032466">
    <property type="entry name" value="Metal_Hydrolase"/>
</dbReference>
<dbReference type="AlphaFoldDB" id="A0A917BNS7"/>
<dbReference type="PANTHER" id="PTHR35563">
    <property type="entry name" value="BARREL METAL-DEPENDENT HYDROLASE, PUTATIVE (AFU_ORTHOLOGUE AFUA_1G16240)-RELATED"/>
    <property type="match status" value="1"/>
</dbReference>
<gene>
    <name evidence="2" type="ORF">GCM10011519_26450</name>
</gene>
<dbReference type="PANTHER" id="PTHR35563:SF2">
    <property type="entry name" value="BARREL METAL-DEPENDENT HYDROLASE, PUTATIVE (AFU_ORTHOLOGUE AFUA_1G16240)-RELATED"/>
    <property type="match status" value="1"/>
</dbReference>
<dbReference type="SUPFAM" id="SSF51556">
    <property type="entry name" value="Metallo-dependent hydrolases"/>
    <property type="match status" value="1"/>
</dbReference>
<evidence type="ECO:0000313" key="2">
    <source>
        <dbReference type="EMBL" id="GGF51163.1"/>
    </source>
</evidence>
<keyword evidence="2" id="KW-0378">Hydrolase</keyword>
<dbReference type="InterPro" id="IPR052358">
    <property type="entry name" value="Aro_Compnd_Degr_Hydrolases"/>
</dbReference>
<dbReference type="GO" id="GO:0016787">
    <property type="term" value="F:hydrolase activity"/>
    <property type="evidence" value="ECO:0007669"/>
    <property type="project" value="UniProtKB-KW"/>
</dbReference>
<dbReference type="RefSeq" id="WP_188780193.1">
    <property type="nucleotide sequence ID" value="NZ_BMKQ01000001.1"/>
</dbReference>
<dbReference type="Proteomes" id="UP000649179">
    <property type="component" value="Unassembled WGS sequence"/>
</dbReference>
<dbReference type="Gene3D" id="3.20.20.140">
    <property type="entry name" value="Metal-dependent hydrolases"/>
    <property type="match status" value="1"/>
</dbReference>
<accession>A0A917BNS7</accession>
<proteinExistence type="predicted"/>